<keyword evidence="1 3" id="KW-0436">Ligase</keyword>
<dbReference type="PANTHER" id="PTHR12835:SF5">
    <property type="entry name" value="BIOTIN--PROTEIN LIGASE"/>
    <property type="match status" value="1"/>
</dbReference>
<dbReference type="GeneID" id="36102053"/>
<dbReference type="Pfam" id="PF03099">
    <property type="entry name" value="BPL_LplA_LipB"/>
    <property type="match status" value="1"/>
</dbReference>
<evidence type="ECO:0000256" key="1">
    <source>
        <dbReference type="ARBA" id="ARBA00022598"/>
    </source>
</evidence>
<dbReference type="AlphaFoldDB" id="A0A2L1CAJ1"/>
<dbReference type="InterPro" id="IPR004143">
    <property type="entry name" value="BPL_LPL_catalytic"/>
</dbReference>
<dbReference type="Gene3D" id="2.30.30.100">
    <property type="match status" value="1"/>
</dbReference>
<dbReference type="InterPro" id="IPR004408">
    <property type="entry name" value="Biotin_CoA_COase_ligase"/>
</dbReference>
<dbReference type="SUPFAM" id="SSF55681">
    <property type="entry name" value="Class II aaRS and biotin synthetases"/>
    <property type="match status" value="1"/>
</dbReference>
<dbReference type="PROSITE" id="PS51733">
    <property type="entry name" value="BPL_LPL_CATALYTIC"/>
    <property type="match status" value="1"/>
</dbReference>
<dbReference type="GO" id="GO:0004077">
    <property type="term" value="F:biotin--[biotin carboxyl-carrier protein] ligase activity"/>
    <property type="evidence" value="ECO:0007669"/>
    <property type="project" value="UniProtKB-EC"/>
</dbReference>
<gene>
    <name evidence="3" type="primary">birA</name>
    <name evidence="3" type="ORF">MMJJ_09670</name>
</gene>
<evidence type="ECO:0000313" key="4">
    <source>
        <dbReference type="Proteomes" id="UP000239462"/>
    </source>
</evidence>
<evidence type="ECO:0000313" key="3">
    <source>
        <dbReference type="EMBL" id="AVB76375.1"/>
    </source>
</evidence>
<feature type="domain" description="BPL/LPL catalytic" evidence="2">
    <location>
        <begin position="14"/>
        <end position="182"/>
    </location>
</feature>
<sequence length="241" mass="27408">MYLKITRVVVLDFEIISHKNIDSTNTYAYNLGKLGKKNKIVVSETQNRGKGRLDRSWFSKKGGLYFSVLIGIEDIGKLEKINFLGSLCVIETLKTFSDEKFEIKWPNDVLFGNKKICGILTELHVSKGYLVLGIGLNINNEIDPELKNIATSLKEIENVEFNVDLILKKFVDIFAKNLKIDDELLLESYKKYSKTLFNDVKLIMHEKTATGKVVDISYDGIHIDTGKIVEVFNVGDCIHLR</sequence>
<dbReference type="KEGG" id="mmad:MMJJ_09670"/>
<protein>
    <submittedName>
        <fullName evidence="3">Bifunctional ligase/repressor BirA</fullName>
        <ecNumber evidence="3">6.3.4.15</ecNumber>
    </submittedName>
</protein>
<accession>A0A2L1CAJ1</accession>
<organism evidence="3 4">
    <name type="scientific">Methanococcus maripaludis</name>
    <name type="common">Methanococcus deltae</name>
    <dbReference type="NCBI Taxonomy" id="39152"/>
    <lineage>
        <taxon>Archaea</taxon>
        <taxon>Methanobacteriati</taxon>
        <taxon>Methanobacteriota</taxon>
        <taxon>Methanomada group</taxon>
        <taxon>Methanococci</taxon>
        <taxon>Methanococcales</taxon>
        <taxon>Methanococcaceae</taxon>
        <taxon>Methanococcus</taxon>
    </lineage>
</organism>
<dbReference type="RefSeq" id="WP_104837911.1">
    <property type="nucleotide sequence ID" value="NZ_CP026606.1"/>
</dbReference>
<name>A0A2L1CAJ1_METMI</name>
<dbReference type="GO" id="GO:0005737">
    <property type="term" value="C:cytoplasm"/>
    <property type="evidence" value="ECO:0007669"/>
    <property type="project" value="TreeGrafter"/>
</dbReference>
<evidence type="ECO:0000259" key="2">
    <source>
        <dbReference type="PROSITE" id="PS51733"/>
    </source>
</evidence>
<dbReference type="EC" id="6.3.4.15" evidence="3"/>
<dbReference type="PANTHER" id="PTHR12835">
    <property type="entry name" value="BIOTIN PROTEIN LIGASE"/>
    <property type="match status" value="1"/>
</dbReference>
<reference evidence="4" key="1">
    <citation type="journal article" date="2018" name="Genome Announc.">
        <title>Complete Genome Sequence of the Methanococcus maripaludis Type Strain JJ (DSM 2067), a Model for Selenoprotein Synthesis in Archaea.</title>
        <authorList>
            <person name="Poehlein A."/>
            <person name="Heym D."/>
            <person name="Quitzke V."/>
            <person name="Fersch J."/>
            <person name="Daniel R."/>
            <person name="Rother M."/>
        </authorList>
    </citation>
    <scope>NUCLEOTIDE SEQUENCE [LARGE SCALE GENOMIC DNA]</scope>
    <source>
        <strain evidence="4">DSM 2067</strain>
    </source>
</reference>
<dbReference type="Proteomes" id="UP000239462">
    <property type="component" value="Chromosome"/>
</dbReference>
<proteinExistence type="predicted"/>
<dbReference type="NCBIfam" id="TIGR00121">
    <property type="entry name" value="birA_ligase"/>
    <property type="match status" value="1"/>
</dbReference>
<dbReference type="CDD" id="cd16442">
    <property type="entry name" value="BPL"/>
    <property type="match status" value="1"/>
</dbReference>
<dbReference type="Gene3D" id="3.30.930.10">
    <property type="entry name" value="Bira Bifunctional Protein, Domain 2"/>
    <property type="match status" value="1"/>
</dbReference>
<dbReference type="EMBL" id="CP026606">
    <property type="protein sequence ID" value="AVB76375.1"/>
    <property type="molecule type" value="Genomic_DNA"/>
</dbReference>
<dbReference type="InterPro" id="IPR045864">
    <property type="entry name" value="aa-tRNA-synth_II/BPL/LPL"/>
</dbReference>